<dbReference type="EMBL" id="JACEFO010000471">
    <property type="protein sequence ID" value="KAF8769040.1"/>
    <property type="molecule type" value="Genomic_DNA"/>
</dbReference>
<comment type="caution">
    <text evidence="2">The sequence shown here is derived from an EMBL/GenBank/DDBJ whole genome shotgun (WGS) entry which is preliminary data.</text>
</comment>
<keyword evidence="1" id="KW-0732">Signal</keyword>
<gene>
    <name evidence="2" type="ORF">HU200_006993</name>
</gene>
<feature type="signal peptide" evidence="1">
    <location>
        <begin position="1"/>
        <end position="29"/>
    </location>
</feature>
<name>A0A835KSX4_9POAL</name>
<evidence type="ECO:0000256" key="1">
    <source>
        <dbReference type="SAM" id="SignalP"/>
    </source>
</evidence>
<organism evidence="2 3">
    <name type="scientific">Digitaria exilis</name>
    <dbReference type="NCBI Taxonomy" id="1010633"/>
    <lineage>
        <taxon>Eukaryota</taxon>
        <taxon>Viridiplantae</taxon>
        <taxon>Streptophyta</taxon>
        <taxon>Embryophyta</taxon>
        <taxon>Tracheophyta</taxon>
        <taxon>Spermatophyta</taxon>
        <taxon>Magnoliopsida</taxon>
        <taxon>Liliopsida</taxon>
        <taxon>Poales</taxon>
        <taxon>Poaceae</taxon>
        <taxon>PACMAD clade</taxon>
        <taxon>Panicoideae</taxon>
        <taxon>Panicodae</taxon>
        <taxon>Paniceae</taxon>
        <taxon>Anthephorinae</taxon>
        <taxon>Digitaria</taxon>
    </lineage>
</organism>
<evidence type="ECO:0000313" key="2">
    <source>
        <dbReference type="EMBL" id="KAF8769040.1"/>
    </source>
</evidence>
<reference evidence="2" key="1">
    <citation type="submission" date="2020-07" db="EMBL/GenBank/DDBJ databases">
        <title>Genome sequence and genetic diversity analysis of an under-domesticated orphan crop, white fonio (Digitaria exilis).</title>
        <authorList>
            <person name="Bennetzen J.L."/>
            <person name="Chen S."/>
            <person name="Ma X."/>
            <person name="Wang X."/>
            <person name="Yssel A.E.J."/>
            <person name="Chaluvadi S.R."/>
            <person name="Johnson M."/>
            <person name="Gangashetty P."/>
            <person name="Hamidou F."/>
            <person name="Sanogo M.D."/>
            <person name="Zwaenepoel A."/>
            <person name="Wallace J."/>
            <person name="Van De Peer Y."/>
            <person name="Van Deynze A."/>
        </authorList>
    </citation>
    <scope>NUCLEOTIDE SEQUENCE</scope>
    <source>
        <tissue evidence="2">Leaves</tissue>
    </source>
</reference>
<accession>A0A835KSX4</accession>
<proteinExistence type="predicted"/>
<keyword evidence="3" id="KW-1185">Reference proteome</keyword>
<evidence type="ECO:0000313" key="3">
    <source>
        <dbReference type="Proteomes" id="UP000636709"/>
    </source>
</evidence>
<dbReference type="AlphaFoldDB" id="A0A835KSX4"/>
<feature type="chain" id="PRO_5033003677" evidence="1">
    <location>
        <begin position="30"/>
        <end position="128"/>
    </location>
</feature>
<dbReference type="Proteomes" id="UP000636709">
    <property type="component" value="Unassembled WGS sequence"/>
</dbReference>
<protein>
    <submittedName>
        <fullName evidence="2">Uncharacterized protein</fullName>
    </submittedName>
</protein>
<sequence>MASSSALNLAAAFMLLLCIGSDLARPALASSSPPPPLSRDDHQERAMAGELLLRELMEHELAEKLGLPAGRQRSGDVGDICPSACQTCLVVCAVTCVLNKEPIACFAKCAVSSSCLGKSVASLPTVRA</sequence>